<evidence type="ECO:0000313" key="2">
    <source>
        <dbReference type="Proteomes" id="UP000019112"/>
    </source>
</evidence>
<accession>W6TSA8</accession>
<organism evidence="1 2">
    <name type="scientific">Holospora obtusa F1</name>
    <dbReference type="NCBI Taxonomy" id="1399147"/>
    <lineage>
        <taxon>Bacteria</taxon>
        <taxon>Pseudomonadati</taxon>
        <taxon>Pseudomonadota</taxon>
        <taxon>Alphaproteobacteria</taxon>
        <taxon>Holosporales</taxon>
        <taxon>Holosporaceae</taxon>
        <taxon>Holospora</taxon>
    </lineage>
</organism>
<gene>
    <name evidence="1" type="ORF">P618_201128</name>
</gene>
<dbReference type="RefSeq" id="WP_021827308.1">
    <property type="nucleotide sequence ID" value="NZ_AWTR02000088.1"/>
</dbReference>
<reference evidence="1 2" key="1">
    <citation type="journal article" date="2014" name="FEMS Microbiol. Lett.">
        <title>Draft genome sequences of three Holospora species (Holospora obtusa, Holospora undulata, and Holospora elegans), endonuclear symbiotic bacteria of the ciliate Paramecium caudatum.</title>
        <authorList>
            <person name="Dohra H."/>
            <person name="Tanaka K."/>
            <person name="Suzuki T."/>
            <person name="Fujishima M."/>
            <person name="Suzuki H."/>
        </authorList>
    </citation>
    <scope>NUCLEOTIDE SEQUENCE [LARGE SCALE GENOMIC DNA]</scope>
    <source>
        <strain evidence="1 2">F1</strain>
    </source>
</reference>
<protein>
    <submittedName>
        <fullName evidence="1">Uncharacterized protein</fullName>
    </submittedName>
</protein>
<dbReference type="EMBL" id="AWTR02000088">
    <property type="protein sequence ID" value="ETZ06722.1"/>
    <property type="molecule type" value="Genomic_DNA"/>
</dbReference>
<evidence type="ECO:0000313" key="1">
    <source>
        <dbReference type="EMBL" id="ETZ06722.1"/>
    </source>
</evidence>
<sequence length="582" mass="68237">MLFLFFLLISQVSFSELNKEGLISDIEKIDTFLAQSLKENFRWSLIRDFLNSQKPSDIKQVFWNALLNNNALNLNIGIGSAGFIECAHHYANEFVKKNSGNILSCVKKYLKNHGEAGIEWVICAYIKKSLTPREDLKQALDDDEIFIVLDKIQHFRKMNSFVLKISYGMIAVVLACVEKCGWETAQELLIKNQKIRSQFTRYDLIKLFQISLGENSEARKNTLRSKEIFELVKIKNDKNLFECFVNYVLSEKGIQDKNFIENEIIGSNKNEEYSINFCCLFVPFIENNDTEFVKNMLQNHQVMERILGGDLCKILCKFVANNDAEFAKDTIKKILNNTRIMNEMGECDWTQILYTFINHNHTEFAKEIWKNREIFNKILKNSFHLSEILCAFINNDESDFVKETLECKKIFHEISNNSETLSKILCDFIRNGDTKFTKEILQYKEVLDKFRHNPFIFKRIFCDFIHNGESEFVKEKLKSTEILEIFSKHGAEALEKILITFLYKEEFEFVKLIIEKSSISKLFSEKFLDKLLIIFTQKNKLNFLDRSKYDTESLLYKKTNQFLEMSAFNAQPLRVASLKDQR</sequence>
<proteinExistence type="predicted"/>
<comment type="caution">
    <text evidence="1">The sequence shown here is derived from an EMBL/GenBank/DDBJ whole genome shotgun (WGS) entry which is preliminary data.</text>
</comment>
<dbReference type="Proteomes" id="UP000019112">
    <property type="component" value="Unassembled WGS sequence"/>
</dbReference>
<name>W6TSA8_HOLOB</name>
<dbReference type="AlphaFoldDB" id="W6TSA8"/>
<keyword evidence="2" id="KW-1185">Reference proteome</keyword>